<feature type="region of interest" description="Disordered" evidence="1">
    <location>
        <begin position="186"/>
        <end position="226"/>
    </location>
</feature>
<reference evidence="2 3" key="1">
    <citation type="submission" date="2016-07" db="EMBL/GenBank/DDBJ databases">
        <title>Pervasive Adenine N6-methylation of Active Genes in Fungi.</title>
        <authorList>
            <consortium name="DOE Joint Genome Institute"/>
            <person name="Mondo S.J."/>
            <person name="Dannebaum R.O."/>
            <person name="Kuo R.C."/>
            <person name="Labutti K."/>
            <person name="Haridas S."/>
            <person name="Kuo A."/>
            <person name="Salamov A."/>
            <person name="Ahrendt S.R."/>
            <person name="Lipzen A."/>
            <person name="Sullivan W."/>
            <person name="Andreopoulos W.B."/>
            <person name="Clum A."/>
            <person name="Lindquist E."/>
            <person name="Daum C."/>
            <person name="Ramamoorthy G.K."/>
            <person name="Gryganskyi A."/>
            <person name="Culley D."/>
            <person name="Magnuson J.K."/>
            <person name="James T.Y."/>
            <person name="O'Malley M.A."/>
            <person name="Stajich J.E."/>
            <person name="Spatafora J.W."/>
            <person name="Visel A."/>
            <person name="Grigoriev I.V."/>
        </authorList>
    </citation>
    <scope>NUCLEOTIDE SEQUENCE [LARGE SCALE GENOMIC DNA]</scope>
    <source>
        <strain evidence="2 3">PL171</strain>
    </source>
</reference>
<gene>
    <name evidence="2" type="ORF">BCR44DRAFT_120254</name>
</gene>
<proteinExistence type="predicted"/>
<feature type="compositionally biased region" description="Low complexity" evidence="1">
    <location>
        <begin position="186"/>
        <end position="201"/>
    </location>
</feature>
<dbReference type="Proteomes" id="UP000193411">
    <property type="component" value="Unassembled WGS sequence"/>
</dbReference>
<evidence type="ECO:0000256" key="1">
    <source>
        <dbReference type="SAM" id="MobiDB-lite"/>
    </source>
</evidence>
<dbReference type="PANTHER" id="PTHR28532:SF1">
    <property type="entry name" value="ORAL CANCER OVEREXPRESSED 1"/>
    <property type="match status" value="1"/>
</dbReference>
<sequence length="226" mass="23771">MRPFELDDLVHLEEMFLEMGREEGKSDGLRAGRPEGFTLGLEKGFDMLTEVAYYESCAQLWLDLVTAGVANASQPLPSSASTASIAAEDADDEELVASASPQASRRRQAFPDRAAKSLSSFLILVRSFPHHNALDTGILELLERIRGKWKLVCAVTGVPMSLASYGQGNAWTEIAAAAESGSTESASLSSRATSPSAASGGTDVAGSGRPTNALGAKVSVSQSLSF</sequence>
<accession>A0A1Y2I0B1</accession>
<dbReference type="InterPro" id="IPR052436">
    <property type="entry name" value="LTO1_adapter"/>
</dbReference>
<keyword evidence="3" id="KW-1185">Reference proteome</keyword>
<organism evidence="2 3">
    <name type="scientific">Catenaria anguillulae PL171</name>
    <dbReference type="NCBI Taxonomy" id="765915"/>
    <lineage>
        <taxon>Eukaryota</taxon>
        <taxon>Fungi</taxon>
        <taxon>Fungi incertae sedis</taxon>
        <taxon>Blastocladiomycota</taxon>
        <taxon>Blastocladiomycetes</taxon>
        <taxon>Blastocladiales</taxon>
        <taxon>Catenariaceae</taxon>
        <taxon>Catenaria</taxon>
    </lineage>
</organism>
<dbReference type="OrthoDB" id="48036at2759"/>
<dbReference type="AlphaFoldDB" id="A0A1Y2I0B1"/>
<dbReference type="STRING" id="765915.A0A1Y2I0B1"/>
<evidence type="ECO:0000313" key="3">
    <source>
        <dbReference type="Proteomes" id="UP000193411"/>
    </source>
</evidence>
<dbReference type="EMBL" id="MCFL01000003">
    <property type="protein sequence ID" value="ORZ40179.1"/>
    <property type="molecule type" value="Genomic_DNA"/>
</dbReference>
<dbReference type="PANTHER" id="PTHR28532">
    <property type="entry name" value="GEO13458P1"/>
    <property type="match status" value="1"/>
</dbReference>
<name>A0A1Y2I0B1_9FUNG</name>
<protein>
    <submittedName>
        <fullName evidence="2">Uncharacterized protein</fullName>
    </submittedName>
</protein>
<evidence type="ECO:0000313" key="2">
    <source>
        <dbReference type="EMBL" id="ORZ40179.1"/>
    </source>
</evidence>
<comment type="caution">
    <text evidence="2">The sequence shown here is derived from an EMBL/GenBank/DDBJ whole genome shotgun (WGS) entry which is preliminary data.</text>
</comment>